<dbReference type="PANTHER" id="PTHR42951:SF14">
    <property type="entry name" value="METALLO-BETA-LACTAMASE SUPERFAMILY PROTEIN"/>
    <property type="match status" value="1"/>
</dbReference>
<dbReference type="PANTHER" id="PTHR42951">
    <property type="entry name" value="METALLO-BETA-LACTAMASE DOMAIN-CONTAINING"/>
    <property type="match status" value="1"/>
</dbReference>
<proteinExistence type="predicted"/>
<dbReference type="InterPro" id="IPR036866">
    <property type="entry name" value="RibonucZ/Hydroxyglut_hydro"/>
</dbReference>
<dbReference type="STRING" id="1121015.GCA_000420545_01855"/>
<organism evidence="2 3">
    <name type="scientific">Arenimonas oryziterrae DSM 21050 = YC6267</name>
    <dbReference type="NCBI Taxonomy" id="1121015"/>
    <lineage>
        <taxon>Bacteria</taxon>
        <taxon>Pseudomonadati</taxon>
        <taxon>Pseudomonadota</taxon>
        <taxon>Gammaproteobacteria</taxon>
        <taxon>Lysobacterales</taxon>
        <taxon>Lysobacteraceae</taxon>
        <taxon>Arenimonas</taxon>
    </lineage>
</organism>
<dbReference type="eggNOG" id="COG0491">
    <property type="taxonomic scope" value="Bacteria"/>
</dbReference>
<reference evidence="2 3" key="1">
    <citation type="submission" date="2013-09" db="EMBL/GenBank/DDBJ databases">
        <title>Genome sequencing of Arenimonas oryziterrae.</title>
        <authorList>
            <person name="Chen F."/>
            <person name="Wang G."/>
        </authorList>
    </citation>
    <scope>NUCLEOTIDE SEQUENCE [LARGE SCALE GENOMIC DNA]</scope>
    <source>
        <strain evidence="2 3">YC6267</strain>
    </source>
</reference>
<name>A0A091BII6_9GAMM</name>
<protein>
    <recommendedName>
        <fullName evidence="1">Metallo-beta-lactamase domain-containing protein</fullName>
    </recommendedName>
</protein>
<dbReference type="AlphaFoldDB" id="A0A091BII6"/>
<dbReference type="InterPro" id="IPR001279">
    <property type="entry name" value="Metallo-B-lactamas"/>
</dbReference>
<dbReference type="Pfam" id="PF00753">
    <property type="entry name" value="Lactamase_B"/>
    <property type="match status" value="1"/>
</dbReference>
<dbReference type="CDD" id="cd07739">
    <property type="entry name" value="metallo-hydrolase-like_MBL-fold"/>
    <property type="match status" value="1"/>
</dbReference>
<keyword evidence="3" id="KW-1185">Reference proteome</keyword>
<dbReference type="PATRIC" id="fig|1121015.4.peg.892"/>
<evidence type="ECO:0000313" key="3">
    <source>
        <dbReference type="Proteomes" id="UP000029385"/>
    </source>
</evidence>
<dbReference type="SMART" id="SM00849">
    <property type="entry name" value="Lactamase_B"/>
    <property type="match status" value="1"/>
</dbReference>
<gene>
    <name evidence="2" type="ORF">N789_07015</name>
</gene>
<evidence type="ECO:0000259" key="1">
    <source>
        <dbReference type="SMART" id="SM00849"/>
    </source>
</evidence>
<evidence type="ECO:0000313" key="2">
    <source>
        <dbReference type="EMBL" id="KFN44160.1"/>
    </source>
</evidence>
<dbReference type="InterPro" id="IPR050855">
    <property type="entry name" value="NDM-1-like"/>
</dbReference>
<comment type="caution">
    <text evidence="2">The sequence shown here is derived from an EMBL/GenBank/DDBJ whole genome shotgun (WGS) entry which is preliminary data.</text>
</comment>
<dbReference type="Proteomes" id="UP000029385">
    <property type="component" value="Unassembled WGS sequence"/>
</dbReference>
<sequence length="277" mass="29420">MTTAPNPIAAPLRIETYNPGAAGIFEVSSTLVTGAHEAVLVNAQFSTLDADKLVAMIRASGKTLTTIYISHGDPDFYFGLETLTAAFPDAKVLATPSTIAHMQKTSAGKLAFWGPKLGAGAPSRIVLPAPVTGNTITLEGQSLEILGLDGPTPDRTVLWIPSIRTVVGGIPVFAGEHVWMADTQSPQSHADWLAMLDRLVALRPEHVVPGHFEPGVPQDIAALTFTADYIRAFDEETAKAKDGNALIAAMKQRYPTLKGVASLELSAKVAKGEMQWP</sequence>
<accession>A0A091BII6</accession>
<feature type="domain" description="Metallo-beta-lactamase" evidence="1">
    <location>
        <begin position="26"/>
        <end position="211"/>
    </location>
</feature>
<dbReference type="SUPFAM" id="SSF56281">
    <property type="entry name" value="Metallo-hydrolase/oxidoreductase"/>
    <property type="match status" value="1"/>
</dbReference>
<dbReference type="EMBL" id="AVCI01000003">
    <property type="protein sequence ID" value="KFN44160.1"/>
    <property type="molecule type" value="Genomic_DNA"/>
</dbReference>
<dbReference type="Gene3D" id="3.60.15.10">
    <property type="entry name" value="Ribonuclease Z/Hydroxyacylglutathione hydrolase-like"/>
    <property type="match status" value="1"/>
</dbReference>